<evidence type="ECO:0000256" key="5">
    <source>
        <dbReference type="ARBA" id="ARBA00022881"/>
    </source>
</evidence>
<dbReference type="InterPro" id="IPR000305">
    <property type="entry name" value="GIY-YIG_endonuc"/>
</dbReference>
<evidence type="ECO:0000256" key="8">
    <source>
        <dbReference type="ARBA" id="ARBA00059452"/>
    </source>
</evidence>
<comment type="subcellular location">
    <subcellularLocation>
        <location evidence="1 13">Cytoplasm</location>
    </subcellularLocation>
</comment>
<evidence type="ECO:0000256" key="4">
    <source>
        <dbReference type="ARBA" id="ARBA00022769"/>
    </source>
</evidence>
<proteinExistence type="inferred from homology"/>
<evidence type="ECO:0000256" key="11">
    <source>
        <dbReference type="ARBA" id="ARBA00067419"/>
    </source>
</evidence>
<dbReference type="Gene3D" id="3.30.420.340">
    <property type="entry name" value="UvrC, RNAse H endonuclease domain"/>
    <property type="match status" value="1"/>
</dbReference>
<evidence type="ECO:0000256" key="7">
    <source>
        <dbReference type="ARBA" id="ARBA00023236"/>
    </source>
</evidence>
<dbReference type="OrthoDB" id="9804933at2"/>
<evidence type="ECO:0000259" key="14">
    <source>
        <dbReference type="PROSITE" id="PS50151"/>
    </source>
</evidence>
<dbReference type="InterPro" id="IPR003583">
    <property type="entry name" value="Hlx-hairpin-Hlx_DNA-bd_motif"/>
</dbReference>
<evidence type="ECO:0000313" key="17">
    <source>
        <dbReference type="EMBL" id="EMR12799.1"/>
    </source>
</evidence>
<feature type="domain" description="UvrC family homology region profile" evidence="16">
    <location>
        <begin position="260"/>
        <end position="483"/>
    </location>
</feature>
<dbReference type="InterPro" id="IPR035901">
    <property type="entry name" value="GIY-YIG_endonuc_sf"/>
</dbReference>
<dbReference type="RefSeq" id="WP_009726703.1">
    <property type="nucleotide sequence ID" value="NZ_APHR01000042.1"/>
</dbReference>
<reference evidence="17 18" key="1">
    <citation type="journal article" date="2013" name="Genome Announc.">
        <title>Draft Genome Sequence of Methylophaga lonarensis MPLT, a Haloalkaliphilic (Non-Methane-Utilizing) Methylotroph.</title>
        <authorList>
            <person name="Shetty S.A."/>
            <person name="Marathe N.P."/>
            <person name="Munot H."/>
            <person name="Antony C.P."/>
            <person name="Dhotre D.P."/>
            <person name="Murrell J.C."/>
            <person name="Shouche Y.S."/>
        </authorList>
    </citation>
    <scope>NUCLEOTIDE SEQUENCE [LARGE SCALE GENOMIC DNA]</scope>
    <source>
        <strain evidence="17 18">MPL</strain>
    </source>
</reference>
<dbReference type="Pfam" id="PF02151">
    <property type="entry name" value="UVR"/>
    <property type="match status" value="1"/>
</dbReference>
<dbReference type="FunFam" id="3.40.1440.10:FF:000001">
    <property type="entry name" value="UvrABC system protein C"/>
    <property type="match status" value="1"/>
</dbReference>
<evidence type="ECO:0000256" key="13">
    <source>
        <dbReference type="HAMAP-Rule" id="MF_00203"/>
    </source>
</evidence>
<feature type="domain" description="GIY-YIG" evidence="15">
    <location>
        <begin position="23"/>
        <end position="101"/>
    </location>
</feature>
<dbReference type="GO" id="GO:0009381">
    <property type="term" value="F:excinuclease ABC activity"/>
    <property type="evidence" value="ECO:0007669"/>
    <property type="project" value="UniProtKB-UniRule"/>
</dbReference>
<dbReference type="InterPro" id="IPR004791">
    <property type="entry name" value="UvrC"/>
</dbReference>
<dbReference type="SMART" id="SM00278">
    <property type="entry name" value="HhH1"/>
    <property type="match status" value="2"/>
</dbReference>
<dbReference type="InterPro" id="IPR010994">
    <property type="entry name" value="RuvA_2-like"/>
</dbReference>
<dbReference type="PROSITE" id="PS50151">
    <property type="entry name" value="UVR"/>
    <property type="match status" value="1"/>
</dbReference>
<dbReference type="SUPFAM" id="SSF82771">
    <property type="entry name" value="GIY-YIG endonuclease"/>
    <property type="match status" value="1"/>
</dbReference>
<comment type="function">
    <text evidence="8 13">The UvrABC repair system catalyzes the recognition and processing of DNA lesions. UvrC both incises the 5' and 3' sides of the lesion. The N-terminal half is responsible for the 3' incision and the C-terminal half is responsible for the 5' incision.</text>
</comment>
<dbReference type="Pfam" id="PF08459">
    <property type="entry name" value="UvrC_RNaseH_dom"/>
    <property type="match status" value="1"/>
</dbReference>
<dbReference type="GO" id="GO:0009380">
    <property type="term" value="C:excinuclease repair complex"/>
    <property type="evidence" value="ECO:0007669"/>
    <property type="project" value="InterPro"/>
</dbReference>
<dbReference type="CDD" id="cd10434">
    <property type="entry name" value="GIY-YIG_UvrC_Cho"/>
    <property type="match status" value="1"/>
</dbReference>
<dbReference type="Pfam" id="PF14520">
    <property type="entry name" value="HHH_5"/>
    <property type="match status" value="1"/>
</dbReference>
<dbReference type="GO" id="GO:0005737">
    <property type="term" value="C:cytoplasm"/>
    <property type="evidence" value="ECO:0007669"/>
    <property type="project" value="UniProtKB-SubCell"/>
</dbReference>
<dbReference type="InterPro" id="IPR001943">
    <property type="entry name" value="UVR_dom"/>
</dbReference>
<dbReference type="GO" id="GO:0003677">
    <property type="term" value="F:DNA binding"/>
    <property type="evidence" value="ECO:0007669"/>
    <property type="project" value="UniProtKB-UniRule"/>
</dbReference>
<evidence type="ECO:0000256" key="3">
    <source>
        <dbReference type="ARBA" id="ARBA00022763"/>
    </source>
</evidence>
<dbReference type="STRING" id="1286106.MPL1_08639"/>
<dbReference type="InterPro" id="IPR050066">
    <property type="entry name" value="UvrABC_protein_C"/>
</dbReference>
<gene>
    <name evidence="13" type="primary">uvrC</name>
    <name evidence="17" type="ORF">MPL1_08639</name>
</gene>
<dbReference type="Pfam" id="PF22920">
    <property type="entry name" value="UvrC_RNaseH"/>
    <property type="match status" value="1"/>
</dbReference>
<dbReference type="SUPFAM" id="SSF47781">
    <property type="entry name" value="RuvA domain 2-like"/>
    <property type="match status" value="1"/>
</dbReference>
<dbReference type="NCBIfam" id="NF001824">
    <property type="entry name" value="PRK00558.1-5"/>
    <property type="match status" value="1"/>
</dbReference>
<evidence type="ECO:0000256" key="10">
    <source>
        <dbReference type="ARBA" id="ARBA00062841"/>
    </source>
</evidence>
<dbReference type="Gene3D" id="3.40.1440.10">
    <property type="entry name" value="GIY-YIG endonuclease"/>
    <property type="match status" value="1"/>
</dbReference>
<dbReference type="Pfam" id="PF01541">
    <property type="entry name" value="GIY-YIG"/>
    <property type="match status" value="1"/>
</dbReference>
<keyword evidence="3 13" id="KW-0227">DNA damage</keyword>
<dbReference type="GO" id="GO:0006289">
    <property type="term" value="P:nucleotide-excision repair"/>
    <property type="evidence" value="ECO:0007669"/>
    <property type="project" value="UniProtKB-UniRule"/>
</dbReference>
<dbReference type="PANTHER" id="PTHR30562:SF1">
    <property type="entry name" value="UVRABC SYSTEM PROTEIN C"/>
    <property type="match status" value="1"/>
</dbReference>
<dbReference type="eggNOG" id="COG0322">
    <property type="taxonomic scope" value="Bacteria"/>
</dbReference>
<dbReference type="FunFam" id="1.10.150.20:FF:000005">
    <property type="entry name" value="UvrABC system protein C"/>
    <property type="match status" value="1"/>
</dbReference>
<evidence type="ECO:0000256" key="2">
    <source>
        <dbReference type="ARBA" id="ARBA00022490"/>
    </source>
</evidence>
<dbReference type="EMBL" id="APHR01000042">
    <property type="protein sequence ID" value="EMR12799.1"/>
    <property type="molecule type" value="Genomic_DNA"/>
</dbReference>
<dbReference type="PATRIC" id="fig|1286106.3.peg.1736"/>
<keyword evidence="7 13" id="KW-0742">SOS response</keyword>
<evidence type="ECO:0000256" key="12">
    <source>
        <dbReference type="ARBA" id="ARBA00077138"/>
    </source>
</evidence>
<dbReference type="PROSITE" id="PS50164">
    <property type="entry name" value="GIY_YIG"/>
    <property type="match status" value="1"/>
</dbReference>
<comment type="subunit">
    <text evidence="10 13">Interacts with UvrB in an incision complex.</text>
</comment>
<evidence type="ECO:0000313" key="18">
    <source>
        <dbReference type="Proteomes" id="UP000012019"/>
    </source>
</evidence>
<dbReference type="NCBIfam" id="TIGR00194">
    <property type="entry name" value="uvrC"/>
    <property type="match status" value="1"/>
</dbReference>
<evidence type="ECO:0000256" key="6">
    <source>
        <dbReference type="ARBA" id="ARBA00023204"/>
    </source>
</evidence>
<dbReference type="InterPro" id="IPR038476">
    <property type="entry name" value="UvrC_RNase_H_dom_sf"/>
</dbReference>
<dbReference type="SMART" id="SM00465">
    <property type="entry name" value="GIYc"/>
    <property type="match status" value="1"/>
</dbReference>
<evidence type="ECO:0000259" key="16">
    <source>
        <dbReference type="PROSITE" id="PS50165"/>
    </source>
</evidence>
<dbReference type="InterPro" id="IPR001162">
    <property type="entry name" value="UvrC_RNase_H_dom"/>
</dbReference>
<evidence type="ECO:0000256" key="1">
    <source>
        <dbReference type="ARBA" id="ARBA00004496"/>
    </source>
</evidence>
<protein>
    <recommendedName>
        <fullName evidence="11 13">UvrABC system protein C</fullName>
        <shortName evidence="13">Protein UvrC</shortName>
    </recommendedName>
    <alternativeName>
        <fullName evidence="12 13">Excinuclease ABC subunit C</fullName>
    </alternativeName>
</protein>
<dbReference type="PROSITE" id="PS50165">
    <property type="entry name" value="UVRC"/>
    <property type="match status" value="1"/>
</dbReference>
<dbReference type="Gene3D" id="4.10.860.10">
    <property type="entry name" value="UVR domain"/>
    <property type="match status" value="1"/>
</dbReference>
<feature type="domain" description="UVR" evidence="14">
    <location>
        <begin position="210"/>
        <end position="245"/>
    </location>
</feature>
<keyword evidence="18" id="KW-1185">Reference proteome</keyword>
<dbReference type="FunFam" id="3.30.420.340:FF:000001">
    <property type="entry name" value="UvrABC system protein C"/>
    <property type="match status" value="1"/>
</dbReference>
<keyword evidence="5 13" id="KW-0267">Excision nuclease</keyword>
<keyword evidence="6 13" id="KW-0234">DNA repair</keyword>
<comment type="caution">
    <text evidence="17">The sequence shown here is derived from an EMBL/GenBank/DDBJ whole genome shotgun (WGS) entry which is preliminary data.</text>
</comment>
<dbReference type="InterPro" id="IPR047296">
    <property type="entry name" value="GIY-YIG_UvrC_Cho"/>
</dbReference>
<evidence type="ECO:0000256" key="9">
    <source>
        <dbReference type="ARBA" id="ARBA00061531"/>
    </source>
</evidence>
<keyword evidence="2 13" id="KW-0963">Cytoplasm</keyword>
<dbReference type="PANTHER" id="PTHR30562">
    <property type="entry name" value="UVRC/OXIDOREDUCTASE"/>
    <property type="match status" value="1"/>
</dbReference>
<name>M7PQV4_9GAMM</name>
<comment type="similarity">
    <text evidence="9 13">Belongs to the UvrC family.</text>
</comment>
<dbReference type="GO" id="GO:0009432">
    <property type="term" value="P:SOS response"/>
    <property type="evidence" value="ECO:0007669"/>
    <property type="project" value="UniProtKB-UniRule"/>
</dbReference>
<dbReference type="HAMAP" id="MF_00203">
    <property type="entry name" value="UvrC"/>
    <property type="match status" value="1"/>
</dbReference>
<sequence>MSDNPQVTQPPFDAAEYLKTLTSRPGVYQMIDAEGVVLYVGKAKNLKKRVSSYFRKTGLTSKTTVMVAQIAAIETTVTHTENEALILENNLIKALMPRYNILLRDDKSYPYLLISADAFPRLSVHRGAKRVPGKYFGPYPSAGAVRESLSLLQKLFPVRQCEDSYYQNRSRPCLQYQIKRCTAPCVGLISAEDYQKDVQHTVMFLEGKNQQVMDELSQQMQEASVALKFEQAAAIRDKIIALRRVQERQYVSSMQGDLDVLAAIVRDGMAVVEVCFIRGGRNLGSKSYFPKGSADSSPEALLAAFIPQYYLGKDVPAEILLSHEADDLNLLQSVLQSESGHKVSLRKPQRGHATRWLKMALTNADISLSQRLSSRANLLQRFEALQEALELDELPKRLECFDISHTRGEKTVASCVVFGLEGAIKSDYRKFNIEGITPGDDYAAMNQALTRRFTRLQNGEGKRPDLLLIDGGKGQIREAQEVLAELNLSDLPILGIAKGPERRPGEETLFLVGRAGEVTLAADSPALHLLQQVRDEAHRFAITGHRQRRAKARQTSSLEDIPGLGPKRRQKILQQFGGLQEVKRAGVEDLARVEGISESLARKIYDVFHADAPH</sequence>
<dbReference type="InterPro" id="IPR036876">
    <property type="entry name" value="UVR_dom_sf"/>
</dbReference>
<evidence type="ECO:0000259" key="15">
    <source>
        <dbReference type="PROSITE" id="PS50164"/>
    </source>
</evidence>
<dbReference type="Proteomes" id="UP000012019">
    <property type="component" value="Unassembled WGS sequence"/>
</dbReference>
<dbReference type="Gene3D" id="1.10.150.20">
    <property type="entry name" value="5' to 3' exonuclease, C-terminal subdomain"/>
    <property type="match status" value="1"/>
</dbReference>
<dbReference type="SUPFAM" id="SSF46600">
    <property type="entry name" value="C-terminal UvrC-binding domain of UvrB"/>
    <property type="match status" value="1"/>
</dbReference>
<keyword evidence="4 13" id="KW-0228">DNA excision</keyword>
<dbReference type="AlphaFoldDB" id="M7PQV4"/>
<accession>M7PQV4</accession>
<organism evidence="17 18">
    <name type="scientific">Methylophaga lonarensis MPL</name>
    <dbReference type="NCBI Taxonomy" id="1286106"/>
    <lineage>
        <taxon>Bacteria</taxon>
        <taxon>Pseudomonadati</taxon>
        <taxon>Pseudomonadota</taxon>
        <taxon>Gammaproteobacteria</taxon>
        <taxon>Thiotrichales</taxon>
        <taxon>Piscirickettsiaceae</taxon>
        <taxon>Methylophaga</taxon>
    </lineage>
</organism>